<dbReference type="EMBL" id="CAJJDO010000036">
    <property type="protein sequence ID" value="CAD8161637.1"/>
    <property type="molecule type" value="Genomic_DNA"/>
</dbReference>
<protein>
    <submittedName>
        <fullName evidence="1">Uncharacterized protein</fullName>
    </submittedName>
</protein>
<dbReference type="Proteomes" id="UP000689195">
    <property type="component" value="Unassembled WGS sequence"/>
</dbReference>
<name>A0A8S1UBW0_9CILI</name>
<evidence type="ECO:0000313" key="1">
    <source>
        <dbReference type="EMBL" id="CAD8161637.1"/>
    </source>
</evidence>
<reference evidence="1" key="1">
    <citation type="submission" date="2021-01" db="EMBL/GenBank/DDBJ databases">
        <authorList>
            <consortium name="Genoscope - CEA"/>
            <person name="William W."/>
        </authorList>
    </citation>
    <scope>NUCLEOTIDE SEQUENCE</scope>
</reference>
<comment type="caution">
    <text evidence="1">The sequence shown here is derived from an EMBL/GenBank/DDBJ whole genome shotgun (WGS) entry which is preliminary data.</text>
</comment>
<keyword evidence="2" id="KW-1185">Reference proteome</keyword>
<organism evidence="1 2">
    <name type="scientific">Paramecium pentaurelia</name>
    <dbReference type="NCBI Taxonomy" id="43138"/>
    <lineage>
        <taxon>Eukaryota</taxon>
        <taxon>Sar</taxon>
        <taxon>Alveolata</taxon>
        <taxon>Ciliophora</taxon>
        <taxon>Intramacronucleata</taxon>
        <taxon>Oligohymenophorea</taxon>
        <taxon>Peniculida</taxon>
        <taxon>Parameciidae</taxon>
        <taxon>Paramecium</taxon>
    </lineage>
</organism>
<dbReference type="AlphaFoldDB" id="A0A8S1UBW0"/>
<gene>
    <name evidence="1" type="ORF">PPENT_87.1.T0360286</name>
</gene>
<accession>A0A8S1UBW0</accession>
<proteinExistence type="predicted"/>
<sequence length="268" mass="32340">MDSSPLFQSLQKKSHLFSQNKVNFSSLHRLNFLTLFIEKYNSIYNENLIQQLISSLSQNQSYNSNLNLLNSLILLLSNESLIKFNINNQLKQVINKCFKNIKFVDFKSTIYQQKYFWIGFYSLQYQENKILPYLTSQQILIKILSKYDNASAFFNRLRSYEHPKPYVFISLFQNINHKYEYLIPQEKYKKLRNMLKSIIQTKDRMDIYNKLIYFILIMNKNIIEEINDLHKIHIQDYIQQYHNIIEVDLQKNITRKSDYIQIRILIAD</sequence>
<evidence type="ECO:0000313" key="2">
    <source>
        <dbReference type="Proteomes" id="UP000689195"/>
    </source>
</evidence>